<dbReference type="PANTHER" id="PTHR37487:SF2">
    <property type="entry name" value="EXPRESSED PROTEIN"/>
    <property type="match status" value="1"/>
</dbReference>
<sequence>MKYFTTISAFVSVIPGILSLTINTPTSVVQCQPQMLTWADGTAPYYITIIPAGQPGAAPIKSFDTQTGKSLTFTVDIKGGTQVGFALKDSTGATAYTDSVTIQPSTDASCMGPPQSNVAAASSPANPPAPAAAPAASSSGAAPAPAPAGTMSGALAVTSSTGVPATRAVTTTVAAQTTASASRSSTTGPGASATPGTTASGAQSRYAIGGTVFAAAFGLLGAVFL</sequence>
<feature type="region of interest" description="Disordered" evidence="1">
    <location>
        <begin position="104"/>
        <end position="148"/>
    </location>
</feature>
<proteinExistence type="predicted"/>
<gene>
    <name evidence="3" type="ORF">GALMADRAFT_247719</name>
</gene>
<feature type="region of interest" description="Disordered" evidence="1">
    <location>
        <begin position="174"/>
        <end position="201"/>
    </location>
</feature>
<feature type="chain" id="PRO_5001646370" evidence="2">
    <location>
        <begin position="20"/>
        <end position="225"/>
    </location>
</feature>
<dbReference type="STRING" id="685588.A0A067SZG0"/>
<evidence type="ECO:0000313" key="3">
    <source>
        <dbReference type="EMBL" id="KDR76330.1"/>
    </source>
</evidence>
<feature type="compositionally biased region" description="Polar residues" evidence="1">
    <location>
        <begin position="104"/>
        <end position="118"/>
    </location>
</feature>
<feature type="signal peptide" evidence="2">
    <location>
        <begin position="1"/>
        <end position="19"/>
    </location>
</feature>
<dbReference type="EMBL" id="KL142379">
    <property type="protein sequence ID" value="KDR76330.1"/>
    <property type="molecule type" value="Genomic_DNA"/>
</dbReference>
<evidence type="ECO:0000313" key="4">
    <source>
        <dbReference type="Proteomes" id="UP000027222"/>
    </source>
</evidence>
<protein>
    <submittedName>
        <fullName evidence="3">Uncharacterized protein</fullName>
    </submittedName>
</protein>
<reference evidence="4" key="1">
    <citation type="journal article" date="2014" name="Proc. Natl. Acad. Sci. U.S.A.">
        <title>Extensive sampling of basidiomycete genomes demonstrates inadequacy of the white-rot/brown-rot paradigm for wood decay fungi.</title>
        <authorList>
            <person name="Riley R."/>
            <person name="Salamov A.A."/>
            <person name="Brown D.W."/>
            <person name="Nagy L.G."/>
            <person name="Floudas D."/>
            <person name="Held B.W."/>
            <person name="Levasseur A."/>
            <person name="Lombard V."/>
            <person name="Morin E."/>
            <person name="Otillar R."/>
            <person name="Lindquist E.A."/>
            <person name="Sun H."/>
            <person name="LaButti K.M."/>
            <person name="Schmutz J."/>
            <person name="Jabbour D."/>
            <person name="Luo H."/>
            <person name="Baker S.E."/>
            <person name="Pisabarro A.G."/>
            <person name="Walton J.D."/>
            <person name="Blanchette R.A."/>
            <person name="Henrissat B."/>
            <person name="Martin F."/>
            <person name="Cullen D."/>
            <person name="Hibbett D.S."/>
            <person name="Grigoriev I.V."/>
        </authorList>
    </citation>
    <scope>NUCLEOTIDE SEQUENCE [LARGE SCALE GENOMIC DNA]</scope>
    <source>
        <strain evidence="4">CBS 339.88</strain>
    </source>
</reference>
<dbReference type="PANTHER" id="PTHR37487">
    <property type="entry name" value="CHROMOSOME 1, WHOLE GENOME SHOTGUN SEQUENCE"/>
    <property type="match status" value="1"/>
</dbReference>
<accession>A0A067SZG0</accession>
<organism evidence="3 4">
    <name type="scientific">Galerina marginata (strain CBS 339.88)</name>
    <dbReference type="NCBI Taxonomy" id="685588"/>
    <lineage>
        <taxon>Eukaryota</taxon>
        <taxon>Fungi</taxon>
        <taxon>Dikarya</taxon>
        <taxon>Basidiomycota</taxon>
        <taxon>Agaricomycotina</taxon>
        <taxon>Agaricomycetes</taxon>
        <taxon>Agaricomycetidae</taxon>
        <taxon>Agaricales</taxon>
        <taxon>Agaricineae</taxon>
        <taxon>Strophariaceae</taxon>
        <taxon>Galerina</taxon>
    </lineage>
</organism>
<keyword evidence="2" id="KW-0732">Signal</keyword>
<dbReference type="OrthoDB" id="3362246at2759"/>
<keyword evidence="4" id="KW-1185">Reference proteome</keyword>
<dbReference type="AlphaFoldDB" id="A0A067SZG0"/>
<dbReference type="Proteomes" id="UP000027222">
    <property type="component" value="Unassembled WGS sequence"/>
</dbReference>
<evidence type="ECO:0000256" key="2">
    <source>
        <dbReference type="SAM" id="SignalP"/>
    </source>
</evidence>
<dbReference type="HOGENOM" id="CLU_063099_1_1_1"/>
<feature type="compositionally biased region" description="Low complexity" evidence="1">
    <location>
        <begin position="132"/>
        <end position="143"/>
    </location>
</feature>
<evidence type="ECO:0000256" key="1">
    <source>
        <dbReference type="SAM" id="MobiDB-lite"/>
    </source>
</evidence>
<name>A0A067SZG0_GALM3</name>